<evidence type="ECO:0000256" key="3">
    <source>
        <dbReference type="ARBA" id="ARBA00022679"/>
    </source>
</evidence>
<accession>A0AAP9YBL2</accession>
<dbReference type="Pfam" id="PF00155">
    <property type="entry name" value="Aminotran_1_2"/>
    <property type="match status" value="1"/>
</dbReference>
<dbReference type="EC" id="2.6.1.17" evidence="5"/>
<evidence type="ECO:0000313" key="6">
    <source>
        <dbReference type="Proteomes" id="UP000596192"/>
    </source>
</evidence>
<dbReference type="GO" id="GO:0009016">
    <property type="term" value="F:succinyldiaminopimelate transaminase activity"/>
    <property type="evidence" value="ECO:0007669"/>
    <property type="project" value="UniProtKB-EC"/>
</dbReference>
<dbReference type="GO" id="GO:0030170">
    <property type="term" value="F:pyridoxal phosphate binding"/>
    <property type="evidence" value="ECO:0007669"/>
    <property type="project" value="InterPro"/>
</dbReference>
<dbReference type="PANTHER" id="PTHR42832">
    <property type="entry name" value="AMINO ACID AMINOTRANSFERASE"/>
    <property type="match status" value="1"/>
</dbReference>
<dbReference type="EMBL" id="CP066310">
    <property type="protein sequence ID" value="QQE87775.1"/>
    <property type="molecule type" value="Genomic_DNA"/>
</dbReference>
<dbReference type="PANTHER" id="PTHR42832:SF3">
    <property type="entry name" value="L-GLUTAMINE--4-(METHYLSULFANYL)-2-OXOBUTANOATE AMINOTRANSFERASE"/>
    <property type="match status" value="1"/>
</dbReference>
<dbReference type="CDD" id="cd00609">
    <property type="entry name" value="AAT_like"/>
    <property type="match status" value="1"/>
</dbReference>
<dbReference type="Proteomes" id="UP000596192">
    <property type="component" value="Chromosome"/>
</dbReference>
<keyword evidence="3 5" id="KW-0808">Transferase</keyword>
<dbReference type="InterPro" id="IPR015424">
    <property type="entry name" value="PyrdxlP-dep_Trfase"/>
</dbReference>
<dbReference type="InterPro" id="IPR015421">
    <property type="entry name" value="PyrdxlP-dep_Trfase_major"/>
</dbReference>
<evidence type="ECO:0000259" key="4">
    <source>
        <dbReference type="Pfam" id="PF00155"/>
    </source>
</evidence>
<dbReference type="InterPro" id="IPR050881">
    <property type="entry name" value="LL-DAP_aminotransferase"/>
</dbReference>
<dbReference type="SUPFAM" id="SSF53383">
    <property type="entry name" value="PLP-dependent transferases"/>
    <property type="match status" value="1"/>
</dbReference>
<sequence>MNDALNLLQPYPFEKLRALLAGVQPPAKKAIALSIGEPKHRSPSFVAEALSASLEQLSVYPTTLGLPALREAVAQWCERRFRVPAGWLDPARHVLPVNGTREALFAFTQTVVNREADGLVVSPNPFYQIYEGAALLAGATPHYLPCLPENGFNPDFDAVPAEVWQRCQLLFLCSPGNPTGALVPLSTLKKLIALADEHDFVIAADECYSELYFDEQSPPPGLLTACAELGRSDFRRCVVFHSLSKRSNLPGLRSGFVAGDAEILKSFLLYRTYHGCAMPVPTQLASIAAWNDEVHVRANRVLYREKFDAVLGLLQPVLDVQRPDGSFYLWPRTPVDDQSFTRELFAREHVTVVPGSYLSRSVGGLNPGANRVRMALVAPLAECVEAAERIRDFVRAG</sequence>
<dbReference type="AlphaFoldDB" id="A0AAP9YBL2"/>
<dbReference type="Gene3D" id="3.90.1150.10">
    <property type="entry name" value="Aspartate Aminotransferase, domain 1"/>
    <property type="match status" value="1"/>
</dbReference>
<proteinExistence type="predicted"/>
<comment type="cofactor">
    <cofactor evidence="1">
        <name>pyridoxal 5'-phosphate</name>
        <dbReference type="ChEBI" id="CHEBI:597326"/>
    </cofactor>
</comment>
<dbReference type="InterPro" id="IPR019878">
    <property type="entry name" value="DapC_beta/gammaproteobac"/>
</dbReference>
<evidence type="ECO:0000256" key="2">
    <source>
        <dbReference type="ARBA" id="ARBA00022576"/>
    </source>
</evidence>
<organism evidence="5 6">
    <name type="scientific">Azotobacter chroococcum</name>
    <dbReference type="NCBI Taxonomy" id="353"/>
    <lineage>
        <taxon>Bacteria</taxon>
        <taxon>Pseudomonadati</taxon>
        <taxon>Pseudomonadota</taxon>
        <taxon>Gammaproteobacteria</taxon>
        <taxon>Pseudomonadales</taxon>
        <taxon>Pseudomonadaceae</taxon>
        <taxon>Azotobacter</taxon>
    </lineage>
</organism>
<name>A0AAP9YBL2_9GAMM</name>
<protein>
    <submittedName>
        <fullName evidence="5">Succinyldiaminopimelate transaminase</fullName>
        <ecNumber evidence="5">2.6.1.17</ecNumber>
    </submittedName>
</protein>
<dbReference type="InterPro" id="IPR015422">
    <property type="entry name" value="PyrdxlP-dep_Trfase_small"/>
</dbReference>
<reference evidence="5 6" key="1">
    <citation type="submission" date="2020-12" db="EMBL/GenBank/DDBJ databases">
        <title>Genomic Analysis and Response surface optimization of nitrogen-fixing conditions for A. chroococcum strain HR1, Isolation from rhizosphere soil.</title>
        <authorList>
            <person name="Li J."/>
            <person name="Yang H."/>
            <person name="Liu H."/>
            <person name="Wang C."/>
            <person name="Tian Y."/>
            <person name="Lu X.Y."/>
        </authorList>
    </citation>
    <scope>NUCLEOTIDE SEQUENCE [LARGE SCALE GENOMIC DNA]</scope>
    <source>
        <strain evidence="5 6">HR1</strain>
    </source>
</reference>
<gene>
    <name evidence="5" type="primary">dapC</name>
    <name evidence="5" type="ORF">GKQ51_16100</name>
</gene>
<dbReference type="Gene3D" id="3.40.640.10">
    <property type="entry name" value="Type I PLP-dependent aspartate aminotransferase-like (Major domain)"/>
    <property type="match status" value="1"/>
</dbReference>
<evidence type="ECO:0000313" key="5">
    <source>
        <dbReference type="EMBL" id="QQE87775.1"/>
    </source>
</evidence>
<dbReference type="RefSeq" id="WP_198866469.1">
    <property type="nucleotide sequence ID" value="NZ_CP066310.1"/>
</dbReference>
<dbReference type="GO" id="GO:0009089">
    <property type="term" value="P:lysine biosynthetic process via diaminopimelate"/>
    <property type="evidence" value="ECO:0007669"/>
    <property type="project" value="InterPro"/>
</dbReference>
<dbReference type="InterPro" id="IPR004839">
    <property type="entry name" value="Aminotransferase_I/II_large"/>
</dbReference>
<feature type="domain" description="Aminotransferase class I/classII large" evidence="4">
    <location>
        <begin position="29"/>
        <end position="390"/>
    </location>
</feature>
<evidence type="ECO:0000256" key="1">
    <source>
        <dbReference type="ARBA" id="ARBA00001933"/>
    </source>
</evidence>
<keyword evidence="2 5" id="KW-0032">Aminotransferase</keyword>
<dbReference type="NCBIfam" id="TIGR03538">
    <property type="entry name" value="DapC_gpp"/>
    <property type="match status" value="1"/>
</dbReference>